<comment type="subcellular location">
    <subcellularLocation>
        <location evidence="1">Nucleus</location>
    </subcellularLocation>
</comment>
<feature type="region of interest" description="Disordered" evidence="12">
    <location>
        <begin position="1"/>
        <end position="30"/>
    </location>
</feature>
<evidence type="ECO:0000313" key="14">
    <source>
        <dbReference type="EMBL" id="KAK9513790.1"/>
    </source>
</evidence>
<dbReference type="GO" id="GO:0031431">
    <property type="term" value="C:Dbf4-dependent protein kinase complex"/>
    <property type="evidence" value="ECO:0007669"/>
    <property type="project" value="TreeGrafter"/>
</dbReference>
<dbReference type="InterPro" id="IPR038545">
    <property type="entry name" value="Znf_DBF_sf"/>
</dbReference>
<dbReference type="PROSITE" id="PS51265">
    <property type="entry name" value="ZF_DBF4"/>
    <property type="match status" value="1"/>
</dbReference>
<feature type="compositionally biased region" description="Polar residues" evidence="12">
    <location>
        <begin position="404"/>
        <end position="415"/>
    </location>
</feature>
<evidence type="ECO:0000256" key="4">
    <source>
        <dbReference type="ARBA" id="ARBA00022737"/>
    </source>
</evidence>
<keyword evidence="3" id="KW-0479">Metal-binding</keyword>
<evidence type="ECO:0000256" key="5">
    <source>
        <dbReference type="ARBA" id="ARBA00022771"/>
    </source>
</evidence>
<keyword evidence="2" id="KW-0597">Phosphoprotein</keyword>
<evidence type="ECO:0000256" key="12">
    <source>
        <dbReference type="SAM" id="MobiDB-lite"/>
    </source>
</evidence>
<keyword evidence="6" id="KW-0862">Zinc</keyword>
<gene>
    <name evidence="14" type="ORF">VZT92_027296</name>
</gene>
<evidence type="ECO:0000256" key="2">
    <source>
        <dbReference type="ARBA" id="ARBA00022553"/>
    </source>
</evidence>
<keyword evidence="15" id="KW-1185">Reference proteome</keyword>
<dbReference type="EMBL" id="JBCEZU010000597">
    <property type="protein sequence ID" value="KAK9513790.1"/>
    <property type="molecule type" value="Genomic_DNA"/>
</dbReference>
<organism evidence="14 15">
    <name type="scientific">Zoarces viviparus</name>
    <name type="common">Viviparous eelpout</name>
    <name type="synonym">Blennius viviparus</name>
    <dbReference type="NCBI Taxonomy" id="48416"/>
    <lineage>
        <taxon>Eukaryota</taxon>
        <taxon>Metazoa</taxon>
        <taxon>Chordata</taxon>
        <taxon>Craniata</taxon>
        <taxon>Vertebrata</taxon>
        <taxon>Euteleostomi</taxon>
        <taxon>Actinopterygii</taxon>
        <taxon>Neopterygii</taxon>
        <taxon>Teleostei</taxon>
        <taxon>Neoteleostei</taxon>
        <taxon>Acanthomorphata</taxon>
        <taxon>Eupercaria</taxon>
        <taxon>Perciformes</taxon>
        <taxon>Cottioidei</taxon>
        <taxon>Zoarcales</taxon>
        <taxon>Zoarcidae</taxon>
        <taxon>Zoarcinae</taxon>
        <taxon>Zoarces</taxon>
    </lineage>
</organism>
<dbReference type="SMART" id="SM00586">
    <property type="entry name" value="ZnF_DBF"/>
    <property type="match status" value="1"/>
</dbReference>
<dbReference type="FunFam" id="2.10.50.40:FF:000001">
    <property type="entry name" value="Protein DBF4 homolog A"/>
    <property type="match status" value="1"/>
</dbReference>
<keyword evidence="5 11" id="KW-0863">Zinc-finger</keyword>
<evidence type="ECO:0000256" key="7">
    <source>
        <dbReference type="ARBA" id="ARBA00023242"/>
    </source>
</evidence>
<dbReference type="Proteomes" id="UP001488805">
    <property type="component" value="Unassembled WGS sequence"/>
</dbReference>
<dbReference type="PANTHER" id="PTHR15375:SF22">
    <property type="entry name" value="PROTEIN DBF4 HOMOLOG A"/>
    <property type="match status" value="1"/>
</dbReference>
<dbReference type="PANTHER" id="PTHR15375">
    <property type="entry name" value="ACTIVATOR OF S-PHASE KINASE-RELATED"/>
    <property type="match status" value="1"/>
</dbReference>
<dbReference type="GO" id="GO:0008270">
    <property type="term" value="F:zinc ion binding"/>
    <property type="evidence" value="ECO:0007669"/>
    <property type="project" value="UniProtKB-KW"/>
</dbReference>
<feature type="region of interest" description="Disordered" evidence="12">
    <location>
        <begin position="545"/>
        <end position="567"/>
    </location>
</feature>
<name>A0AAW1DV56_ZOAVI</name>
<feature type="compositionally biased region" description="Polar residues" evidence="12">
    <location>
        <begin position="441"/>
        <end position="453"/>
    </location>
</feature>
<feature type="compositionally biased region" description="Polar residues" evidence="12">
    <location>
        <begin position="129"/>
        <end position="138"/>
    </location>
</feature>
<protein>
    <recommendedName>
        <fullName evidence="9">Protein DBF4 homolog A</fullName>
    </recommendedName>
</protein>
<accession>A0AAW1DV56</accession>
<proteinExistence type="predicted"/>
<feature type="domain" description="DBF4-type" evidence="13">
    <location>
        <begin position="295"/>
        <end position="343"/>
    </location>
</feature>
<evidence type="ECO:0000256" key="6">
    <source>
        <dbReference type="ARBA" id="ARBA00022833"/>
    </source>
</evidence>
<evidence type="ECO:0000313" key="15">
    <source>
        <dbReference type="Proteomes" id="UP001488805"/>
    </source>
</evidence>
<dbReference type="GO" id="GO:0043539">
    <property type="term" value="F:protein serine/threonine kinase activator activity"/>
    <property type="evidence" value="ECO:0007669"/>
    <property type="project" value="TreeGrafter"/>
</dbReference>
<evidence type="ECO:0000256" key="11">
    <source>
        <dbReference type="PROSITE-ProRule" id="PRU00600"/>
    </source>
</evidence>
<dbReference type="GO" id="GO:0003676">
    <property type="term" value="F:nucleic acid binding"/>
    <property type="evidence" value="ECO:0007669"/>
    <property type="project" value="InterPro"/>
</dbReference>
<evidence type="ECO:0000256" key="3">
    <source>
        <dbReference type="ARBA" id="ARBA00022723"/>
    </source>
</evidence>
<dbReference type="FunFam" id="6.10.250.3410:FF:000001">
    <property type="entry name" value="Protein DBF4 homolog A"/>
    <property type="match status" value="1"/>
</dbReference>
<feature type="region of interest" description="Disordered" evidence="12">
    <location>
        <begin position="104"/>
        <end position="140"/>
    </location>
</feature>
<evidence type="ECO:0000256" key="1">
    <source>
        <dbReference type="ARBA" id="ARBA00004123"/>
    </source>
</evidence>
<evidence type="ECO:0000259" key="13">
    <source>
        <dbReference type="PROSITE" id="PS51265"/>
    </source>
</evidence>
<sequence length="626" mass="70159">MQENKMKPKRTQRQTGPKWQGKGVGTGDKAMLSQAKPTCVSSAAQVKPFAGKVFFLDLPSNRIAEILESDIKDLGGTVEKFFSKEIKYLVSNKREARYVHCIRRDSPVPSPNSGPSSPPPQSNRDTIRSKSQGQTDTFVPSRGKSLVEKVMKEQERVKMHKILSNALEWGVKILYIDDIIAYVKKKKKIVSSRCAATAAVKTSVKAESAAKQGFRKYRGGRITKPFVKVEDSSRHYRPIYLTMPNMPEFNLKTLPPCTPFCVDDKLLPGNKQPGRRGAKASASEELANGRKKNKDKKRGGYCECCMLKYENVTTHLKSERHKAFSKSDEYSVVDKLVSTLHCNFLIQTKAKGRKCSVSSGLMVPGPFGTTLQRPEGDLDNTEIIKEEEQHRTVDQEYYSAHTLQIGSVTGSTPLSPSERRSHYTHPDGSKHKSLACKQPSRKNSLTSCSQKAEQAQIPEPSMETAPSRGECVASIPSRVTPVNKVDQTTTTTPDVNSSTSCFHNVIVQNEASLKCLNVITNQQEESDRKQGSSVCEAVHDGNISVDKMTGNNLSEREEEESLPSHSFSPLRKIQRRVRVYKRKRRKVDTRVESVTQRDIPDDFMLKLWDLFQSTDDMDVEFLGFED</sequence>
<dbReference type="GO" id="GO:1901987">
    <property type="term" value="P:regulation of cell cycle phase transition"/>
    <property type="evidence" value="ECO:0007669"/>
    <property type="project" value="TreeGrafter"/>
</dbReference>
<dbReference type="InterPro" id="IPR051590">
    <property type="entry name" value="Replication_Regulatory_Kinase"/>
</dbReference>
<dbReference type="InterPro" id="IPR006572">
    <property type="entry name" value="Znf_DBF"/>
</dbReference>
<evidence type="ECO:0000256" key="9">
    <source>
        <dbReference type="ARBA" id="ARBA00040397"/>
    </source>
</evidence>
<feature type="region of interest" description="Disordered" evidence="12">
    <location>
        <begin position="404"/>
        <end position="469"/>
    </location>
</feature>
<comment type="subunit">
    <text evidence="10">Forms a complex with CDC7. Note that CDC7 forms distinct complex either with DBF4A or DBF4B. Such complexes are stable upon replication stress. Interacts with MEN1, MCM2, ORC2, ORC4 and ORC6. Interacts (via IBM motifs) with PSIP1 (via IBD domain); phosphorylation increases its affinity for PSIP1.</text>
</comment>
<reference evidence="14 15" key="1">
    <citation type="journal article" date="2024" name="Genome Biol. Evol.">
        <title>Chromosome-level genome assembly of the viviparous eelpout Zoarces viviparus.</title>
        <authorList>
            <person name="Fuhrmann N."/>
            <person name="Brasseur M.V."/>
            <person name="Bakowski C.E."/>
            <person name="Podsiadlowski L."/>
            <person name="Prost S."/>
            <person name="Krehenwinkel H."/>
            <person name="Mayer C."/>
        </authorList>
    </citation>
    <scope>NUCLEOTIDE SEQUENCE [LARGE SCALE GENOMIC DNA]</scope>
    <source>
        <strain evidence="14">NO-MEL_2022_Ind0_liver</strain>
    </source>
</reference>
<dbReference type="AlphaFoldDB" id="A0AAW1DV56"/>
<keyword evidence="4" id="KW-0677">Repeat</keyword>
<feature type="region of interest" description="Disordered" evidence="12">
    <location>
        <begin position="268"/>
        <end position="297"/>
    </location>
</feature>
<dbReference type="Gene3D" id="2.10.50.40">
    <property type="match status" value="1"/>
</dbReference>
<keyword evidence="8" id="KW-0131">Cell cycle</keyword>
<comment type="caution">
    <text evidence="14">The sequence shown here is derived from an EMBL/GenBank/DDBJ whole genome shotgun (WGS) entry which is preliminary data.</text>
</comment>
<feature type="compositionally biased region" description="Pro residues" evidence="12">
    <location>
        <begin position="108"/>
        <end position="121"/>
    </location>
</feature>
<feature type="compositionally biased region" description="Basic and acidic residues" evidence="12">
    <location>
        <begin position="417"/>
        <end position="430"/>
    </location>
</feature>
<keyword evidence="7" id="KW-0539">Nucleus</keyword>
<dbReference type="Gene3D" id="6.10.250.3410">
    <property type="entry name" value="DBF zinc finger"/>
    <property type="match status" value="1"/>
</dbReference>
<evidence type="ECO:0000256" key="10">
    <source>
        <dbReference type="ARBA" id="ARBA00061819"/>
    </source>
</evidence>
<evidence type="ECO:0000256" key="8">
    <source>
        <dbReference type="ARBA" id="ARBA00023306"/>
    </source>
</evidence>
<dbReference type="GO" id="GO:0010571">
    <property type="term" value="P:positive regulation of nuclear cell cycle DNA replication"/>
    <property type="evidence" value="ECO:0007669"/>
    <property type="project" value="TreeGrafter"/>
</dbReference>
<dbReference type="Pfam" id="PF07535">
    <property type="entry name" value="zf-DBF"/>
    <property type="match status" value="1"/>
</dbReference>